<accession>A0A1M5TF89</accession>
<evidence type="ECO:0000313" key="1">
    <source>
        <dbReference type="EMBL" id="SHH49331.1"/>
    </source>
</evidence>
<name>A0A1M5TF89_9RHOB</name>
<gene>
    <name evidence="1" type="ORF">SAMN05443551_2207</name>
</gene>
<organism evidence="1 2">
    <name type="scientific">Marivita hallyeonensis</name>
    <dbReference type="NCBI Taxonomy" id="996342"/>
    <lineage>
        <taxon>Bacteria</taxon>
        <taxon>Pseudomonadati</taxon>
        <taxon>Pseudomonadota</taxon>
        <taxon>Alphaproteobacteria</taxon>
        <taxon>Rhodobacterales</taxon>
        <taxon>Roseobacteraceae</taxon>
        <taxon>Marivita</taxon>
    </lineage>
</organism>
<proteinExistence type="predicted"/>
<dbReference type="RefSeq" id="WP_072777586.1">
    <property type="nucleotide sequence ID" value="NZ_FQXC01000003.1"/>
</dbReference>
<protein>
    <recommendedName>
        <fullName evidence="3">Glycosyltransferase like family protein</fullName>
    </recommendedName>
</protein>
<reference evidence="1 2" key="1">
    <citation type="submission" date="2016-11" db="EMBL/GenBank/DDBJ databases">
        <authorList>
            <person name="Jaros S."/>
            <person name="Januszkiewicz K."/>
            <person name="Wedrychowicz H."/>
        </authorList>
    </citation>
    <scope>NUCLEOTIDE SEQUENCE [LARGE SCALE GENOMIC DNA]</scope>
    <source>
        <strain evidence="1 2">DSM 29431</strain>
    </source>
</reference>
<dbReference type="OrthoDB" id="7851643at2"/>
<sequence length="278" mass="31065">MLGITPHYVTEEQQPELLFSVCSLVASDEKYQRLLESFEKQGFDASNTEFLALDNRGENRFDGYNALRRVFPQCKGKYILLTHDDIELVEDGAEKLTSVLNNLEARDPNWMVAGNAGWSSAHPERLVLHLNDPHGDWRDARSGPVDVMSLDENLLILPRARMVFPSVDLNGFHLFALDMCMQSRMAGGRSYVVPFRVKHHSGGSASAAFEESRARFTDKYAALHIPHRLRTPAACLYVGARGRLQKVIDDLVERFGSKFSNLAQKAGSKKKSAAVGSK</sequence>
<dbReference type="AlphaFoldDB" id="A0A1M5TF89"/>
<dbReference type="Gene3D" id="3.90.550.10">
    <property type="entry name" value="Spore Coat Polysaccharide Biosynthesis Protein SpsA, Chain A"/>
    <property type="match status" value="1"/>
</dbReference>
<evidence type="ECO:0000313" key="2">
    <source>
        <dbReference type="Proteomes" id="UP000184221"/>
    </source>
</evidence>
<dbReference type="SUPFAM" id="SSF53448">
    <property type="entry name" value="Nucleotide-diphospho-sugar transferases"/>
    <property type="match status" value="1"/>
</dbReference>
<keyword evidence="2" id="KW-1185">Reference proteome</keyword>
<dbReference type="STRING" id="996342.SAMN05443551_2207"/>
<dbReference type="EMBL" id="FQXC01000003">
    <property type="protein sequence ID" value="SHH49331.1"/>
    <property type="molecule type" value="Genomic_DNA"/>
</dbReference>
<dbReference type="InterPro" id="IPR029044">
    <property type="entry name" value="Nucleotide-diphossugar_trans"/>
</dbReference>
<dbReference type="Proteomes" id="UP000184221">
    <property type="component" value="Unassembled WGS sequence"/>
</dbReference>
<evidence type="ECO:0008006" key="3">
    <source>
        <dbReference type="Google" id="ProtNLM"/>
    </source>
</evidence>